<dbReference type="AlphaFoldDB" id="A0A6G9YUG9"/>
<evidence type="ECO:0000313" key="3">
    <source>
        <dbReference type="EMBL" id="QIS16852.1"/>
    </source>
</evidence>
<organism evidence="3 4">
    <name type="scientific">Nocardia arthritidis</name>
    <dbReference type="NCBI Taxonomy" id="228602"/>
    <lineage>
        <taxon>Bacteria</taxon>
        <taxon>Bacillati</taxon>
        <taxon>Actinomycetota</taxon>
        <taxon>Actinomycetes</taxon>
        <taxon>Mycobacteriales</taxon>
        <taxon>Nocardiaceae</taxon>
        <taxon>Nocardia</taxon>
    </lineage>
</organism>
<feature type="transmembrane region" description="Helical" evidence="1">
    <location>
        <begin position="6"/>
        <end position="34"/>
    </location>
</feature>
<dbReference type="Pfam" id="PF13828">
    <property type="entry name" value="DUF4190"/>
    <property type="match status" value="1"/>
</dbReference>
<name>A0A6G9YUG9_9NOCA</name>
<reference evidence="3 4" key="1">
    <citation type="journal article" date="2019" name="ACS Chem. Biol.">
        <title>Identification and Mobilization of a Cryptic Antibiotic Biosynthesis Gene Locus from a Human-Pathogenic Nocardia Isolate.</title>
        <authorList>
            <person name="Herisse M."/>
            <person name="Ishida K."/>
            <person name="Porter J.L."/>
            <person name="Howden B."/>
            <person name="Hertweck C."/>
            <person name="Stinear T.P."/>
            <person name="Pidot S.J."/>
        </authorList>
    </citation>
    <scope>NUCLEOTIDE SEQUENCE [LARGE SCALE GENOMIC DNA]</scope>
    <source>
        <strain evidence="3 4">AUSMDU00012717</strain>
    </source>
</reference>
<keyword evidence="4" id="KW-1185">Reference proteome</keyword>
<keyword evidence="1" id="KW-0472">Membrane</keyword>
<sequence length="113" mass="11656">MAIAALVLGIVALVTCFGAYLFGLLAVIFGVIALARKNGGGKGMAIAGIILGVIGLIIAIGATIFAVNTGVKDFYDCVNKANGDQAKIDKCNQDWKGTLENKFSVTLTPQPTP</sequence>
<evidence type="ECO:0000256" key="1">
    <source>
        <dbReference type="SAM" id="Phobius"/>
    </source>
</evidence>
<dbReference type="KEGG" id="nah:F5544_45245"/>
<feature type="domain" description="DUF4190" evidence="2">
    <location>
        <begin position="1"/>
        <end position="60"/>
    </location>
</feature>
<proteinExistence type="predicted"/>
<dbReference type="InterPro" id="IPR025241">
    <property type="entry name" value="DUF4190"/>
</dbReference>
<keyword evidence="1" id="KW-1133">Transmembrane helix</keyword>
<protein>
    <submittedName>
        <fullName evidence="3">DUF4190 domain-containing protein</fullName>
    </submittedName>
</protein>
<feature type="transmembrane region" description="Helical" evidence="1">
    <location>
        <begin position="46"/>
        <end position="67"/>
    </location>
</feature>
<evidence type="ECO:0000259" key="2">
    <source>
        <dbReference type="Pfam" id="PF13828"/>
    </source>
</evidence>
<dbReference type="EMBL" id="CP046172">
    <property type="protein sequence ID" value="QIS16852.1"/>
    <property type="molecule type" value="Genomic_DNA"/>
</dbReference>
<keyword evidence="1" id="KW-0812">Transmembrane</keyword>
<accession>A0A6G9YUG9</accession>
<evidence type="ECO:0000313" key="4">
    <source>
        <dbReference type="Proteomes" id="UP000503540"/>
    </source>
</evidence>
<gene>
    <name evidence="3" type="ORF">F5544_45245</name>
</gene>
<dbReference type="Proteomes" id="UP000503540">
    <property type="component" value="Chromosome"/>
</dbReference>